<dbReference type="EMBL" id="JBHTEC010000001">
    <property type="protein sequence ID" value="MFD0284888.1"/>
    <property type="molecule type" value="Genomic_DNA"/>
</dbReference>
<evidence type="ECO:0000256" key="1">
    <source>
        <dbReference type="ARBA" id="ARBA00022450"/>
    </source>
</evidence>
<organism evidence="4 5">
    <name type="scientific">Streptomyces lutosisoli</name>
    <dbReference type="NCBI Taxonomy" id="2665721"/>
    <lineage>
        <taxon>Bacteria</taxon>
        <taxon>Bacillati</taxon>
        <taxon>Actinomycetota</taxon>
        <taxon>Actinomycetes</taxon>
        <taxon>Kitasatosporales</taxon>
        <taxon>Streptomycetaceae</taxon>
        <taxon>Streptomyces</taxon>
    </lineage>
</organism>
<dbReference type="InterPro" id="IPR036736">
    <property type="entry name" value="ACP-like_sf"/>
</dbReference>
<keyword evidence="1" id="KW-0596">Phosphopantetheine</keyword>
<dbReference type="InterPro" id="IPR006162">
    <property type="entry name" value="Ppantetheine_attach_site"/>
</dbReference>
<accession>A0ABW2VKA3</accession>
<dbReference type="PANTHER" id="PTHR45527:SF1">
    <property type="entry name" value="FATTY ACID SYNTHASE"/>
    <property type="match status" value="1"/>
</dbReference>
<dbReference type="Pfam" id="PF00550">
    <property type="entry name" value="PP-binding"/>
    <property type="match status" value="1"/>
</dbReference>
<proteinExistence type="predicted"/>
<gene>
    <name evidence="4" type="ORF">ACFQZP_25070</name>
</gene>
<keyword evidence="2" id="KW-0597">Phosphoprotein</keyword>
<name>A0ABW2VKA3_9ACTN</name>
<protein>
    <submittedName>
        <fullName evidence="4">Phosphopantetheine-binding protein</fullName>
    </submittedName>
</protein>
<evidence type="ECO:0000313" key="4">
    <source>
        <dbReference type="EMBL" id="MFD0284888.1"/>
    </source>
</evidence>
<dbReference type="InterPro" id="IPR020806">
    <property type="entry name" value="PKS_PP-bd"/>
</dbReference>
<feature type="domain" description="Carrier" evidence="3">
    <location>
        <begin position="6"/>
        <end position="81"/>
    </location>
</feature>
<reference evidence="5" key="1">
    <citation type="journal article" date="2019" name="Int. J. Syst. Evol. Microbiol.">
        <title>The Global Catalogue of Microorganisms (GCM) 10K type strain sequencing project: providing services to taxonomists for standard genome sequencing and annotation.</title>
        <authorList>
            <consortium name="The Broad Institute Genomics Platform"/>
            <consortium name="The Broad Institute Genome Sequencing Center for Infectious Disease"/>
            <person name="Wu L."/>
            <person name="Ma J."/>
        </authorList>
    </citation>
    <scope>NUCLEOTIDE SEQUENCE [LARGE SCALE GENOMIC DNA]</scope>
    <source>
        <strain evidence="5">CGMCC 4.7198</strain>
    </source>
</reference>
<evidence type="ECO:0000313" key="5">
    <source>
        <dbReference type="Proteomes" id="UP001596957"/>
    </source>
</evidence>
<evidence type="ECO:0000259" key="3">
    <source>
        <dbReference type="PROSITE" id="PS50075"/>
    </source>
</evidence>
<dbReference type="PROSITE" id="PS00012">
    <property type="entry name" value="PHOSPHOPANTETHEINE"/>
    <property type="match status" value="1"/>
</dbReference>
<dbReference type="RefSeq" id="WP_381259117.1">
    <property type="nucleotide sequence ID" value="NZ_JBHTBI010000031.1"/>
</dbReference>
<dbReference type="PANTHER" id="PTHR45527">
    <property type="entry name" value="NONRIBOSOMAL PEPTIDE SYNTHETASE"/>
    <property type="match status" value="1"/>
</dbReference>
<dbReference type="PROSITE" id="PS50075">
    <property type="entry name" value="CARRIER"/>
    <property type="match status" value="1"/>
</dbReference>
<sequence length="102" mass="11075">MSTTSVTLDVVEAVVLSTTAEILKLPDVRLDDNLLELGVDSLVATRIVAALRTRFGVDIPLLNVFETPVLSEFAESVLDLIDDANDTYDGHDEHGEHDAARV</sequence>
<keyword evidence="5" id="KW-1185">Reference proteome</keyword>
<dbReference type="Gene3D" id="1.10.1200.10">
    <property type="entry name" value="ACP-like"/>
    <property type="match status" value="1"/>
</dbReference>
<dbReference type="InterPro" id="IPR009081">
    <property type="entry name" value="PP-bd_ACP"/>
</dbReference>
<comment type="caution">
    <text evidence="4">The sequence shown here is derived from an EMBL/GenBank/DDBJ whole genome shotgun (WGS) entry which is preliminary data.</text>
</comment>
<dbReference type="SMART" id="SM00823">
    <property type="entry name" value="PKS_PP"/>
    <property type="match status" value="1"/>
</dbReference>
<dbReference type="Proteomes" id="UP001596957">
    <property type="component" value="Unassembled WGS sequence"/>
</dbReference>
<dbReference type="SUPFAM" id="SSF47336">
    <property type="entry name" value="ACP-like"/>
    <property type="match status" value="1"/>
</dbReference>
<evidence type="ECO:0000256" key="2">
    <source>
        <dbReference type="ARBA" id="ARBA00022553"/>
    </source>
</evidence>